<evidence type="ECO:0000256" key="3">
    <source>
        <dbReference type="SAM" id="Phobius"/>
    </source>
</evidence>
<keyword evidence="3" id="KW-1133">Transmembrane helix</keyword>
<feature type="compositionally biased region" description="Pro residues" evidence="2">
    <location>
        <begin position="83"/>
        <end position="94"/>
    </location>
</feature>
<evidence type="ECO:0000313" key="6">
    <source>
        <dbReference type="Proteomes" id="UP001221757"/>
    </source>
</evidence>
<dbReference type="PANTHER" id="PTHR10039">
    <property type="entry name" value="AMELOGENIN"/>
    <property type="match status" value="1"/>
</dbReference>
<proteinExistence type="predicted"/>
<feature type="transmembrane region" description="Helical" evidence="3">
    <location>
        <begin position="44"/>
        <end position="68"/>
    </location>
</feature>
<reference evidence="5" key="1">
    <citation type="submission" date="2023-03" db="EMBL/GenBank/DDBJ databases">
        <title>Massive genome expansion in bonnet fungi (Mycena s.s.) driven by repeated elements and novel gene families across ecological guilds.</title>
        <authorList>
            <consortium name="Lawrence Berkeley National Laboratory"/>
            <person name="Harder C.B."/>
            <person name="Miyauchi S."/>
            <person name="Viragh M."/>
            <person name="Kuo A."/>
            <person name="Thoen E."/>
            <person name="Andreopoulos B."/>
            <person name="Lu D."/>
            <person name="Skrede I."/>
            <person name="Drula E."/>
            <person name="Henrissat B."/>
            <person name="Morin E."/>
            <person name="Kohler A."/>
            <person name="Barry K."/>
            <person name="LaButti K."/>
            <person name="Morin E."/>
            <person name="Salamov A."/>
            <person name="Lipzen A."/>
            <person name="Mereny Z."/>
            <person name="Hegedus B."/>
            <person name="Baldrian P."/>
            <person name="Stursova M."/>
            <person name="Weitz H."/>
            <person name="Taylor A."/>
            <person name="Grigoriev I.V."/>
            <person name="Nagy L.G."/>
            <person name="Martin F."/>
            <person name="Kauserud H."/>
        </authorList>
    </citation>
    <scope>NUCLEOTIDE SEQUENCE</scope>
    <source>
        <strain evidence="5">CBHHK067</strain>
    </source>
</reference>
<organism evidence="5 6">
    <name type="scientific">Mycena rosella</name>
    <name type="common">Pink bonnet</name>
    <name type="synonym">Agaricus rosellus</name>
    <dbReference type="NCBI Taxonomy" id="1033263"/>
    <lineage>
        <taxon>Eukaryota</taxon>
        <taxon>Fungi</taxon>
        <taxon>Dikarya</taxon>
        <taxon>Basidiomycota</taxon>
        <taxon>Agaricomycotina</taxon>
        <taxon>Agaricomycetes</taxon>
        <taxon>Agaricomycetidae</taxon>
        <taxon>Agaricales</taxon>
        <taxon>Marasmiineae</taxon>
        <taxon>Mycenaceae</taxon>
        <taxon>Mycena</taxon>
    </lineage>
</organism>
<name>A0AAD7GI82_MYCRO</name>
<dbReference type="SUPFAM" id="SSF52540">
    <property type="entry name" value="P-loop containing nucleoside triphosphate hydrolases"/>
    <property type="match status" value="1"/>
</dbReference>
<sequence length="623" mass="67670">MDHLASNIPSCFPLACPITPGRPSRPLLALVSTSPSYAPHRHRLAPLLLITVGGFALLALLALAAVLAPTVGLPKEYYQRPLPPAGNALPPPARPDGHAPFDGSPSSSPPSSTPDAEGAFFAFGRERQCLVDAYDGVHADFRPFWRAGAAGMVPRQRAEGGGAGARLKMKSRGLTAIRVQDGEAHLPGYQGAYFDGTWETTIIKSAFLRLRPTLLTVLIDGRDEPRVVFGTLPSFEGAGPLQFPSATTILASILPVLRLAKAGVTGIGIPGVEGAVNAVCEVADMISTMKANKEDLSKLANLLDKLTTINASGVGGDLKQRLTALSFDLGEIKIKCKSLGEKGRFKQFLKGSDYKQQIEEIKDSVAAQIQQFTFYGNISIEKSVDTILNVLILSKLKTAPARYNAENTPNKCMEGTRVDIIKDVIAQLTSTPGSFHQVLMLSGVAGSGKSTIAKSVASVLAENQQLAASFFFSRDYEERKEITHLATTLAVQLAEYDGIFRTHLIHFLQMNSDGIIDAEPHLKFQKMILDILEKMPPSLQPWIICLDALDECGKDRGQLFLRWLSDSISRIPKHIRFFLTGRPDVPSYLKFHTLLPMVHSIILDNIDPTVVSQDISLGMMWTK</sequence>
<dbReference type="InterPro" id="IPR059179">
    <property type="entry name" value="MLKL-like_MCAfunc"/>
</dbReference>
<evidence type="ECO:0000313" key="5">
    <source>
        <dbReference type="EMBL" id="KAJ7690268.1"/>
    </source>
</evidence>
<feature type="domain" description="NACHT" evidence="4">
    <location>
        <begin position="437"/>
        <end position="584"/>
    </location>
</feature>
<dbReference type="CDD" id="cd21037">
    <property type="entry name" value="MLKL_NTD"/>
    <property type="match status" value="1"/>
</dbReference>
<keyword evidence="6" id="KW-1185">Reference proteome</keyword>
<feature type="region of interest" description="Disordered" evidence="2">
    <location>
        <begin position="83"/>
        <end position="117"/>
    </location>
</feature>
<keyword evidence="3" id="KW-0812">Transmembrane</keyword>
<dbReference type="InterPro" id="IPR027417">
    <property type="entry name" value="P-loop_NTPase"/>
</dbReference>
<gene>
    <name evidence="5" type="ORF">B0H17DRAFT_1331490</name>
</gene>
<dbReference type="Gene3D" id="3.40.50.300">
    <property type="entry name" value="P-loop containing nucleotide triphosphate hydrolases"/>
    <property type="match status" value="1"/>
</dbReference>
<dbReference type="EMBL" id="JARKIE010000066">
    <property type="protein sequence ID" value="KAJ7690268.1"/>
    <property type="molecule type" value="Genomic_DNA"/>
</dbReference>
<protein>
    <recommendedName>
        <fullName evidence="4">NACHT domain-containing protein</fullName>
    </recommendedName>
</protein>
<dbReference type="AlphaFoldDB" id="A0AAD7GI82"/>
<dbReference type="Pfam" id="PF24883">
    <property type="entry name" value="NPHP3_N"/>
    <property type="match status" value="1"/>
</dbReference>
<dbReference type="Proteomes" id="UP001221757">
    <property type="component" value="Unassembled WGS sequence"/>
</dbReference>
<evidence type="ECO:0000256" key="2">
    <source>
        <dbReference type="SAM" id="MobiDB-lite"/>
    </source>
</evidence>
<dbReference type="PANTHER" id="PTHR10039:SF14">
    <property type="entry name" value="NACHT DOMAIN-CONTAINING PROTEIN"/>
    <property type="match status" value="1"/>
</dbReference>
<dbReference type="InterPro" id="IPR007111">
    <property type="entry name" value="NACHT_NTPase"/>
</dbReference>
<accession>A0AAD7GI82</accession>
<comment type="caution">
    <text evidence="5">The sequence shown here is derived from an EMBL/GenBank/DDBJ whole genome shotgun (WGS) entry which is preliminary data.</text>
</comment>
<dbReference type="InterPro" id="IPR056884">
    <property type="entry name" value="NPHP3-like_N"/>
</dbReference>
<keyword evidence="3" id="KW-0472">Membrane</keyword>
<dbReference type="PROSITE" id="PS50837">
    <property type="entry name" value="NACHT"/>
    <property type="match status" value="1"/>
</dbReference>
<evidence type="ECO:0000256" key="1">
    <source>
        <dbReference type="ARBA" id="ARBA00022737"/>
    </source>
</evidence>
<keyword evidence="1" id="KW-0677">Repeat</keyword>
<evidence type="ECO:0000259" key="4">
    <source>
        <dbReference type="PROSITE" id="PS50837"/>
    </source>
</evidence>